<gene>
    <name evidence="3" type="ORF">GAZ06_00690</name>
    <name evidence="2" type="ORF">GAZ09_00690</name>
    <name evidence="4" type="ORF">VIC01_02076</name>
</gene>
<dbReference type="GeneID" id="29452958"/>
<feature type="transmembrane region" description="Helical" evidence="1">
    <location>
        <begin position="6"/>
        <end position="31"/>
    </location>
</feature>
<reference evidence="6 7" key="1">
    <citation type="journal article" date="2019" name="Nat. Med.">
        <title>A library of human gut bacterial isolates paired with longitudinal multiomics data enables mechanistic microbiome research.</title>
        <authorList>
            <person name="Poyet M."/>
            <person name="Groussin M."/>
            <person name="Gibbons S.M."/>
            <person name="Avila-Pacheco J."/>
            <person name="Jiang X."/>
            <person name="Kearney S.M."/>
            <person name="Perrotta A.R."/>
            <person name="Berdy B."/>
            <person name="Zhao S."/>
            <person name="Lieberman T.D."/>
            <person name="Swanson P.K."/>
            <person name="Smith M."/>
            <person name="Roesemann S."/>
            <person name="Alexander J.E."/>
            <person name="Rich S.A."/>
            <person name="Livny J."/>
            <person name="Vlamakis H."/>
            <person name="Clish C."/>
            <person name="Bullock K."/>
            <person name="Deik A."/>
            <person name="Scott J."/>
            <person name="Pierce K.A."/>
            <person name="Xavier R.J."/>
            <person name="Alm E.J."/>
        </authorList>
    </citation>
    <scope>NUCLEOTIDE SEQUENCE [LARGE SCALE GENOMIC DNA]</scope>
    <source>
        <strain evidence="3 6">BIOML-A140</strain>
        <strain evidence="2 7">BIOML-A141</strain>
    </source>
</reference>
<protein>
    <recommendedName>
        <fullName evidence="8">Transmembrane protein</fullName>
    </recommendedName>
</protein>
<organism evidence="4 5">
    <name type="scientific">Phocaeicola vulgatus</name>
    <name type="common">Bacteroides vulgatus</name>
    <dbReference type="NCBI Taxonomy" id="821"/>
    <lineage>
        <taxon>Bacteria</taxon>
        <taxon>Pseudomonadati</taxon>
        <taxon>Bacteroidota</taxon>
        <taxon>Bacteroidia</taxon>
        <taxon>Bacteroidales</taxon>
        <taxon>Bacteroidaceae</taxon>
        <taxon>Phocaeicola</taxon>
    </lineage>
</organism>
<evidence type="ECO:0000313" key="7">
    <source>
        <dbReference type="Proteomes" id="UP000483142"/>
    </source>
</evidence>
<dbReference type="RefSeq" id="WP_004295616.1">
    <property type="nucleotide sequence ID" value="NZ_CAXTGH010000007.1"/>
</dbReference>
<evidence type="ECO:0000313" key="6">
    <source>
        <dbReference type="Proteomes" id="UP000468344"/>
    </source>
</evidence>
<evidence type="ECO:0008006" key="8">
    <source>
        <dbReference type="Google" id="ProtNLM"/>
    </source>
</evidence>
<reference evidence="4 5" key="2">
    <citation type="submission" date="2019-09" db="EMBL/GenBank/DDBJ databases">
        <title>Commensal-derived Metabolites Govern Vibrio cholerae Pathogenesis in Host.</title>
        <authorList>
            <person name="Yoon S.S."/>
            <person name="Yoon M.Y."/>
        </authorList>
    </citation>
    <scope>NUCLEOTIDE SEQUENCE [LARGE SCALE GENOMIC DNA]</scope>
    <source>
        <strain evidence="4 5">VIC01</strain>
    </source>
</reference>
<feature type="transmembrane region" description="Helical" evidence="1">
    <location>
        <begin position="43"/>
        <end position="60"/>
    </location>
</feature>
<evidence type="ECO:0000313" key="2">
    <source>
        <dbReference type="EMBL" id="KAB6457390.1"/>
    </source>
</evidence>
<evidence type="ECO:0000256" key="1">
    <source>
        <dbReference type="SAM" id="Phobius"/>
    </source>
</evidence>
<sequence>MFELLLLIYLLPLIAIVALLLKLAIGLVRAVFRLALWLVRKSFVLLGKGLLLAFVFIVGSRRTSAGNYTDGQQR</sequence>
<dbReference type="AlphaFoldDB" id="A0A5P3ATV8"/>
<dbReference type="Proteomes" id="UP000483142">
    <property type="component" value="Unassembled WGS sequence"/>
</dbReference>
<dbReference type="Proteomes" id="UP000326091">
    <property type="component" value="Chromosome"/>
</dbReference>
<dbReference type="EMBL" id="WDBZ01000001">
    <property type="protein sequence ID" value="KAB6457390.1"/>
    <property type="molecule type" value="Genomic_DNA"/>
</dbReference>
<evidence type="ECO:0000313" key="4">
    <source>
        <dbReference type="EMBL" id="QEW36524.1"/>
    </source>
</evidence>
<dbReference type="EMBL" id="CP043529">
    <property type="protein sequence ID" value="QEW36524.1"/>
    <property type="molecule type" value="Genomic_DNA"/>
</dbReference>
<name>A0A5P3ATV8_PHOVU</name>
<accession>A0A5P3ATV8</accession>
<evidence type="ECO:0000313" key="5">
    <source>
        <dbReference type="Proteomes" id="UP000326091"/>
    </source>
</evidence>
<evidence type="ECO:0000313" key="3">
    <source>
        <dbReference type="EMBL" id="KAB6481909.1"/>
    </source>
</evidence>
<keyword evidence="1" id="KW-0472">Membrane</keyword>
<keyword evidence="1" id="KW-1133">Transmembrane helix</keyword>
<proteinExistence type="predicted"/>
<dbReference type="EMBL" id="WDBY01000001">
    <property type="protein sequence ID" value="KAB6481909.1"/>
    <property type="molecule type" value="Genomic_DNA"/>
</dbReference>
<dbReference type="Proteomes" id="UP000468344">
    <property type="component" value="Unassembled WGS sequence"/>
</dbReference>
<keyword evidence="1" id="KW-0812">Transmembrane</keyword>